<dbReference type="EMBL" id="LDPR01000011">
    <property type="protein sequence ID" value="KLO35925.1"/>
    <property type="molecule type" value="Genomic_DNA"/>
</dbReference>
<evidence type="ECO:0000256" key="2">
    <source>
        <dbReference type="ARBA" id="ARBA00022898"/>
    </source>
</evidence>
<evidence type="ECO:0000313" key="5">
    <source>
        <dbReference type="EMBL" id="KLO35925.1"/>
    </source>
</evidence>
<feature type="modified residue" description="N6-(pyridoxal phosphate)lysine" evidence="3">
    <location>
        <position position="72"/>
    </location>
</feature>
<dbReference type="PATRIC" id="fig|29311.18.peg.889"/>
<evidence type="ECO:0000313" key="6">
    <source>
        <dbReference type="Proteomes" id="UP000036334"/>
    </source>
</evidence>
<dbReference type="PANTHER" id="PTHR43727:SF2">
    <property type="entry name" value="GROUP IV DECARBOXYLASE"/>
    <property type="match status" value="1"/>
</dbReference>
<organism evidence="5 6">
    <name type="scientific">Mycobacterium haemophilum</name>
    <dbReference type="NCBI Taxonomy" id="29311"/>
    <lineage>
        <taxon>Bacteria</taxon>
        <taxon>Bacillati</taxon>
        <taxon>Actinomycetota</taxon>
        <taxon>Actinomycetes</taxon>
        <taxon>Mycobacteriales</taxon>
        <taxon>Mycobacteriaceae</taxon>
        <taxon>Mycobacterium</taxon>
    </lineage>
</organism>
<keyword evidence="2 3" id="KW-0663">Pyridoxal phosphate</keyword>
<dbReference type="InterPro" id="IPR009006">
    <property type="entry name" value="Ala_racemase/Decarboxylase_C"/>
</dbReference>
<dbReference type="PRINTS" id="PR01179">
    <property type="entry name" value="ODADCRBXLASE"/>
</dbReference>
<accession>A0A0I9V398</accession>
<protein>
    <submittedName>
        <fullName evidence="5">Amino acid decarboxylase</fullName>
    </submittedName>
</protein>
<dbReference type="Gene3D" id="2.40.37.10">
    <property type="entry name" value="Lyase, Ornithine Decarboxylase, Chain A, domain 1"/>
    <property type="match status" value="1"/>
</dbReference>
<evidence type="ECO:0000256" key="1">
    <source>
        <dbReference type="ARBA" id="ARBA00001933"/>
    </source>
</evidence>
<dbReference type="PANTHER" id="PTHR43727">
    <property type="entry name" value="DIAMINOPIMELATE DECARBOXYLASE"/>
    <property type="match status" value="1"/>
</dbReference>
<evidence type="ECO:0000259" key="4">
    <source>
        <dbReference type="Pfam" id="PF02784"/>
    </source>
</evidence>
<dbReference type="Proteomes" id="UP000036334">
    <property type="component" value="Unassembled WGS sequence"/>
</dbReference>
<dbReference type="SUPFAM" id="SSF51419">
    <property type="entry name" value="PLP-binding barrel"/>
    <property type="match status" value="1"/>
</dbReference>
<dbReference type="GO" id="GO:0009089">
    <property type="term" value="P:lysine biosynthetic process via diaminopimelate"/>
    <property type="evidence" value="ECO:0007669"/>
    <property type="project" value="TreeGrafter"/>
</dbReference>
<reference evidence="5 6" key="1">
    <citation type="submission" date="2015-05" db="EMBL/GenBank/DDBJ databases">
        <title>Genome sequence of Mycobacterium haemophilum.</title>
        <authorList>
            <person name="Greninger A.L."/>
            <person name="Cunningham G."/>
            <person name="Miller S."/>
        </authorList>
    </citation>
    <scope>NUCLEOTIDE SEQUENCE [LARGE SCALE GENOMIC DNA]</scope>
    <source>
        <strain evidence="6">UC1</strain>
    </source>
</reference>
<sequence length="457" mass="50061">MELEQDALSLPAIAPPWFRGVTGDPFLLADMAHAVGGPFHVLFPQQFAANLAAFMHAISSAGLDGHVMFAKKANKAGAWLQACAEAGAGVDVASAEELVHALARGVRGTDLVVTGPAKSERLLWLAARHDCLIAIDALDELDRLLALVPYRECVHVLLRVLPEVNPDSRFGFDADELDIALSRCVEQRHRVSMEGFSFHLSGYEVQPRAQLADQLLDRLVDARARGLAATSISIGGGFAVSYFEAQTWARFLHNSNAADFHASKQFAQWYPYHQSPVGADMLAAILASETGCGSATVGEKFIRTDTKLLLEPGRALLDRAGVTVFPVEGFKRRGDYGITTVRGLSMSMSEQWKSSEFLPDPILWPAKEPGDGQLAGPVRSCVGGASCLEYDMLTWRKVVLPREPRHGDLLIYPNTAGYQMDKNESEFHGLRVPPKIVVTHDNRGNFRWQLDENGYQL</sequence>
<name>A0A0I9V398_9MYCO</name>
<dbReference type="AlphaFoldDB" id="A0A0I9V398"/>
<dbReference type="InterPro" id="IPR029066">
    <property type="entry name" value="PLP-binding_barrel"/>
</dbReference>
<keyword evidence="6" id="KW-1185">Reference proteome</keyword>
<dbReference type="RefSeq" id="WP_047315299.1">
    <property type="nucleotide sequence ID" value="NZ_LDPQ01000012.1"/>
</dbReference>
<proteinExistence type="predicted"/>
<evidence type="ECO:0000256" key="3">
    <source>
        <dbReference type="PIRSR" id="PIRSR600183-50"/>
    </source>
</evidence>
<dbReference type="SUPFAM" id="SSF50621">
    <property type="entry name" value="Alanine racemase C-terminal domain-like"/>
    <property type="match status" value="1"/>
</dbReference>
<dbReference type="InterPro" id="IPR000183">
    <property type="entry name" value="Orn/DAP/Arg_de-COase"/>
</dbReference>
<dbReference type="Pfam" id="PF02784">
    <property type="entry name" value="Orn_Arg_deC_N"/>
    <property type="match status" value="1"/>
</dbReference>
<dbReference type="Gene3D" id="3.20.20.10">
    <property type="entry name" value="Alanine racemase"/>
    <property type="match status" value="1"/>
</dbReference>
<feature type="active site" description="Proton donor" evidence="3">
    <location>
        <position position="387"/>
    </location>
</feature>
<dbReference type="GO" id="GO:0008836">
    <property type="term" value="F:diaminopimelate decarboxylase activity"/>
    <property type="evidence" value="ECO:0007669"/>
    <property type="project" value="TreeGrafter"/>
</dbReference>
<comment type="caution">
    <text evidence="5">The sequence shown here is derived from an EMBL/GenBank/DDBJ whole genome shotgun (WGS) entry which is preliminary data.</text>
</comment>
<dbReference type="InterPro" id="IPR022644">
    <property type="entry name" value="De-COase2_N"/>
</dbReference>
<comment type="cofactor">
    <cofactor evidence="1 3">
        <name>pyridoxal 5'-phosphate</name>
        <dbReference type="ChEBI" id="CHEBI:597326"/>
    </cofactor>
</comment>
<gene>
    <name evidence="5" type="ORF">ABH38_13630</name>
</gene>
<dbReference type="STRING" id="1202450.B586_14810"/>
<feature type="domain" description="Orn/DAP/Arg decarboxylase 2 N-terminal" evidence="4">
    <location>
        <begin position="64"/>
        <end position="250"/>
    </location>
</feature>